<dbReference type="Proteomes" id="UP000738349">
    <property type="component" value="Unassembled WGS sequence"/>
</dbReference>
<name>A0A9P9FK64_9HYPO</name>
<evidence type="ECO:0000313" key="7">
    <source>
        <dbReference type="Proteomes" id="UP000738349"/>
    </source>
</evidence>
<evidence type="ECO:0000256" key="4">
    <source>
        <dbReference type="SAM" id="MobiDB-lite"/>
    </source>
</evidence>
<dbReference type="PROSITE" id="PS51194">
    <property type="entry name" value="HELICASE_CTER"/>
    <property type="match status" value="1"/>
</dbReference>
<keyword evidence="1" id="KW-0547">Nucleotide-binding</keyword>
<dbReference type="Gene3D" id="3.40.50.300">
    <property type="entry name" value="P-loop containing nucleotide triphosphate hydrolases"/>
    <property type="match status" value="1"/>
</dbReference>
<dbReference type="GO" id="GO:0005524">
    <property type="term" value="F:ATP binding"/>
    <property type="evidence" value="ECO:0007669"/>
    <property type="project" value="UniProtKB-KW"/>
</dbReference>
<evidence type="ECO:0000256" key="2">
    <source>
        <dbReference type="ARBA" id="ARBA00022801"/>
    </source>
</evidence>
<gene>
    <name evidence="6" type="ORF">EDB81DRAFT_917375</name>
</gene>
<dbReference type="PANTHER" id="PTHR45626">
    <property type="entry name" value="TRANSCRIPTION TERMINATION FACTOR 2-RELATED"/>
    <property type="match status" value="1"/>
</dbReference>
<dbReference type="GO" id="GO:0008094">
    <property type="term" value="F:ATP-dependent activity, acting on DNA"/>
    <property type="evidence" value="ECO:0007669"/>
    <property type="project" value="TreeGrafter"/>
</dbReference>
<dbReference type="GO" id="GO:0006281">
    <property type="term" value="P:DNA repair"/>
    <property type="evidence" value="ECO:0007669"/>
    <property type="project" value="TreeGrafter"/>
</dbReference>
<evidence type="ECO:0000313" key="6">
    <source>
        <dbReference type="EMBL" id="KAH7165394.1"/>
    </source>
</evidence>
<comment type="caution">
    <text evidence="6">The sequence shown here is derived from an EMBL/GenBank/DDBJ whole genome shotgun (WGS) entry which is preliminary data.</text>
</comment>
<organism evidence="6 7">
    <name type="scientific">Dactylonectria macrodidyma</name>
    <dbReference type="NCBI Taxonomy" id="307937"/>
    <lineage>
        <taxon>Eukaryota</taxon>
        <taxon>Fungi</taxon>
        <taxon>Dikarya</taxon>
        <taxon>Ascomycota</taxon>
        <taxon>Pezizomycotina</taxon>
        <taxon>Sordariomycetes</taxon>
        <taxon>Hypocreomycetidae</taxon>
        <taxon>Hypocreales</taxon>
        <taxon>Nectriaceae</taxon>
        <taxon>Dactylonectria</taxon>
    </lineage>
</organism>
<dbReference type="InterPro" id="IPR001650">
    <property type="entry name" value="Helicase_C-like"/>
</dbReference>
<dbReference type="InterPro" id="IPR050628">
    <property type="entry name" value="SNF2_RAD54_helicase_TF"/>
</dbReference>
<dbReference type="EMBL" id="JAGMUV010000003">
    <property type="protein sequence ID" value="KAH7165394.1"/>
    <property type="molecule type" value="Genomic_DNA"/>
</dbReference>
<keyword evidence="2 6" id="KW-0378">Hydrolase</keyword>
<dbReference type="GO" id="GO:0016787">
    <property type="term" value="F:hydrolase activity"/>
    <property type="evidence" value="ECO:0007669"/>
    <property type="project" value="UniProtKB-KW"/>
</dbReference>
<protein>
    <submittedName>
        <fullName evidence="6">P-loop containing nucleoside triphosphate hydrolase protein</fullName>
    </submittedName>
</protein>
<reference evidence="6" key="1">
    <citation type="journal article" date="2021" name="Nat. Commun.">
        <title>Genetic determinants of endophytism in the Arabidopsis root mycobiome.</title>
        <authorList>
            <person name="Mesny F."/>
            <person name="Miyauchi S."/>
            <person name="Thiergart T."/>
            <person name="Pickel B."/>
            <person name="Atanasova L."/>
            <person name="Karlsson M."/>
            <person name="Huettel B."/>
            <person name="Barry K.W."/>
            <person name="Haridas S."/>
            <person name="Chen C."/>
            <person name="Bauer D."/>
            <person name="Andreopoulos W."/>
            <person name="Pangilinan J."/>
            <person name="LaButti K."/>
            <person name="Riley R."/>
            <person name="Lipzen A."/>
            <person name="Clum A."/>
            <person name="Drula E."/>
            <person name="Henrissat B."/>
            <person name="Kohler A."/>
            <person name="Grigoriev I.V."/>
            <person name="Martin F.M."/>
            <person name="Hacquard S."/>
        </authorList>
    </citation>
    <scope>NUCLEOTIDE SEQUENCE</scope>
    <source>
        <strain evidence="6">MPI-CAGE-AT-0147</strain>
    </source>
</reference>
<dbReference type="GO" id="GO:0005634">
    <property type="term" value="C:nucleus"/>
    <property type="evidence" value="ECO:0007669"/>
    <property type="project" value="TreeGrafter"/>
</dbReference>
<feature type="region of interest" description="Disordered" evidence="4">
    <location>
        <begin position="1"/>
        <end position="27"/>
    </location>
</feature>
<keyword evidence="3" id="KW-0067">ATP-binding</keyword>
<dbReference type="OrthoDB" id="5105430at2759"/>
<proteinExistence type="predicted"/>
<evidence type="ECO:0000256" key="3">
    <source>
        <dbReference type="ARBA" id="ARBA00022840"/>
    </source>
</evidence>
<dbReference type="InterPro" id="IPR049730">
    <property type="entry name" value="SNF2/RAD54-like_C"/>
</dbReference>
<dbReference type="InterPro" id="IPR027417">
    <property type="entry name" value="P-loop_NTPase"/>
</dbReference>
<dbReference type="SMART" id="SM00490">
    <property type="entry name" value="HELICc"/>
    <property type="match status" value="1"/>
</dbReference>
<dbReference type="CDD" id="cd18793">
    <property type="entry name" value="SF2_C_SNF"/>
    <property type="match status" value="1"/>
</dbReference>
<dbReference type="Pfam" id="PF00271">
    <property type="entry name" value="Helicase_C"/>
    <property type="match status" value="1"/>
</dbReference>
<feature type="domain" description="Helicase C-terminal" evidence="5">
    <location>
        <begin position="39"/>
        <end position="195"/>
    </location>
</feature>
<dbReference type="AlphaFoldDB" id="A0A9P9FK64"/>
<keyword evidence="7" id="KW-1185">Reference proteome</keyword>
<evidence type="ECO:0000256" key="1">
    <source>
        <dbReference type="ARBA" id="ARBA00022741"/>
    </source>
</evidence>
<dbReference type="SUPFAM" id="SSF52540">
    <property type="entry name" value="P-loop containing nucleoside triphosphate hydrolases"/>
    <property type="match status" value="1"/>
</dbReference>
<evidence type="ECO:0000259" key="5">
    <source>
        <dbReference type="PROSITE" id="PS51194"/>
    </source>
</evidence>
<sequence length="216" mass="24053">MEADTTGSKGEHEGKGRRPQRGRRSDPKFAAKWLSRLAGLPDEAVLPPEYPDEKMMVVSGYVIFLHVVREAMRRRPRGNVILDSSIAEFHGGMSLNDRSEIVRQFNTESGPKIILLSAVSGGTGLNLSAASHIIICEPFSAPELRNQVISCAHRMPQTKNARVYDMIAGLSEIYYLKMTSAKKKQGFADEVNLFFIRHDCISCAMSEVPSREDLKD</sequence>
<accession>A0A9P9FK64</accession>